<dbReference type="Proteomes" id="UP000517252">
    <property type="component" value="Unassembled WGS sequence"/>
</dbReference>
<sequence>MLTSLRFAKDLERFKTEVPYELFGYPNGASNRITNCEYMTVNNIRVHDIRSTPKDYGIDTTGFKYIHHKSSCELQAENFERAGNSVDNNPVVLAYLDETITLVKNELAADQVICFDWRFRRTGAPPSIVPYVDDVYDIRLQALAPGLDIHCDFSHVGGMERLEMHLLPEELRAVQSGRVRAKIINAWRPLNVVKNAPLVITDKRTVMQDDLMEVEKVLPDKVERNYYVKYQPYHEYFFMSEQGPEDVALFTTWDIEKSEIVAEIPPHGAASHFTDDYLKNPRESIEVRLIVLTQT</sequence>
<gene>
    <name evidence="2" type="ORF">TASIC1_0001011600</name>
</gene>
<dbReference type="InterPro" id="IPR044053">
    <property type="entry name" value="AsaB-like"/>
</dbReference>
<comment type="caution">
    <text evidence="2">The sequence shown here is derived from an EMBL/GenBank/DDBJ whole genome shotgun (WGS) entry which is preliminary data.</text>
</comment>
<reference evidence="2 3" key="1">
    <citation type="submission" date="2020-07" db="EMBL/GenBank/DDBJ databases">
        <title>Trichoderma asperellum IC-1 whole genome shotgun sequence.</title>
        <authorList>
            <person name="Kanamasa S."/>
            <person name="Takahashi H."/>
        </authorList>
    </citation>
    <scope>NUCLEOTIDE SEQUENCE [LARGE SCALE GENOMIC DNA]</scope>
    <source>
        <strain evidence="2 3">IC-1</strain>
    </source>
</reference>
<dbReference type="PANTHER" id="PTHR34598:SF3">
    <property type="entry name" value="OXIDOREDUCTASE AN1597"/>
    <property type="match status" value="1"/>
</dbReference>
<dbReference type="GO" id="GO:0016491">
    <property type="term" value="F:oxidoreductase activity"/>
    <property type="evidence" value="ECO:0007669"/>
    <property type="project" value="InterPro"/>
</dbReference>
<organism evidence="2 3">
    <name type="scientific">Trichoderma asperellum</name>
    <name type="common">Filamentous fungus</name>
    <dbReference type="NCBI Taxonomy" id="101201"/>
    <lineage>
        <taxon>Eukaryota</taxon>
        <taxon>Fungi</taxon>
        <taxon>Dikarya</taxon>
        <taxon>Ascomycota</taxon>
        <taxon>Pezizomycotina</taxon>
        <taxon>Sordariomycetes</taxon>
        <taxon>Hypocreomycetidae</taxon>
        <taxon>Hypocreales</taxon>
        <taxon>Hypocreaceae</taxon>
        <taxon>Trichoderma</taxon>
    </lineage>
</organism>
<comment type="similarity">
    <text evidence="1">Belongs to the asaB hydroxylase/desaturase family.</text>
</comment>
<dbReference type="EMBL" id="BLZH01000001">
    <property type="protein sequence ID" value="GFP51964.1"/>
    <property type="molecule type" value="Genomic_DNA"/>
</dbReference>
<evidence type="ECO:0000313" key="2">
    <source>
        <dbReference type="EMBL" id="GFP51964.1"/>
    </source>
</evidence>
<protein>
    <submittedName>
        <fullName evidence="2">Hydroxylase/desaturase CTB9</fullName>
    </submittedName>
</protein>
<proteinExistence type="inferred from homology"/>
<evidence type="ECO:0000256" key="1">
    <source>
        <dbReference type="ARBA" id="ARBA00023604"/>
    </source>
</evidence>
<name>A0A6V8QHJ7_TRIAP</name>
<evidence type="ECO:0000313" key="3">
    <source>
        <dbReference type="Proteomes" id="UP000517252"/>
    </source>
</evidence>
<dbReference type="AlphaFoldDB" id="A0A6V8QHJ7"/>
<accession>A0A6V8QHJ7</accession>
<dbReference type="NCBIfam" id="NF041278">
    <property type="entry name" value="CmcJ_NvfI_EfuI"/>
    <property type="match status" value="1"/>
</dbReference>
<dbReference type="PANTHER" id="PTHR34598">
    <property type="entry name" value="BLL6449 PROTEIN"/>
    <property type="match status" value="1"/>
</dbReference>
<dbReference type="OrthoDB" id="412788at2759"/>